<evidence type="ECO:0000313" key="2">
    <source>
        <dbReference type="EMBL" id="SFM51005.1"/>
    </source>
</evidence>
<dbReference type="EMBL" id="FOUU01000001">
    <property type="protein sequence ID" value="SFM51005.1"/>
    <property type="molecule type" value="Genomic_DNA"/>
</dbReference>
<feature type="transmembrane region" description="Helical" evidence="1">
    <location>
        <begin position="55"/>
        <end position="74"/>
    </location>
</feature>
<evidence type="ECO:0000313" key="3">
    <source>
        <dbReference type="Proteomes" id="UP000199611"/>
    </source>
</evidence>
<evidence type="ECO:0008006" key="4">
    <source>
        <dbReference type="Google" id="ProtNLM"/>
    </source>
</evidence>
<protein>
    <recommendedName>
        <fullName evidence="4">DUF554 domain-containing protein</fullName>
    </recommendedName>
</protein>
<keyword evidence="3" id="KW-1185">Reference proteome</keyword>
<dbReference type="PANTHER" id="PTHR36111">
    <property type="entry name" value="INNER MEMBRANE PROTEIN-RELATED"/>
    <property type="match status" value="1"/>
</dbReference>
<sequence length="234" mass="24562">MTGTIINVGAVSAGSLLGIAMGSKLPENIQRTVFDSLGLLTVAIGIQMSLKTENILIVLGALLAGSIIGEYLNIEDRLNSFASRVQKLLSLSGHKNFVDGFVSSSLLFCVGPMAILGSIQDGLKGDYTILSMKSVLDGFASLGLAAALGWGVFFSIFSVFLYQGAITLAASYIHSIMTEAMIAEMTATGGLLVLAIGIRLLQLKDIRIGNMLPALAVAPILAWLVPVVQSIFRG</sequence>
<keyword evidence="1" id="KW-1133">Transmembrane helix</keyword>
<dbReference type="OrthoDB" id="9797976at2"/>
<organism evidence="2 3">
    <name type="scientific">Thermodesulforhabdus norvegica</name>
    <dbReference type="NCBI Taxonomy" id="39841"/>
    <lineage>
        <taxon>Bacteria</taxon>
        <taxon>Pseudomonadati</taxon>
        <taxon>Thermodesulfobacteriota</taxon>
        <taxon>Syntrophobacteria</taxon>
        <taxon>Syntrophobacterales</taxon>
        <taxon>Thermodesulforhabdaceae</taxon>
        <taxon>Thermodesulforhabdus</taxon>
    </lineage>
</organism>
<dbReference type="AlphaFoldDB" id="A0A1I4RFL0"/>
<accession>A0A1I4RFL0</accession>
<feature type="transmembrane region" description="Helical" evidence="1">
    <location>
        <begin position="213"/>
        <end position="232"/>
    </location>
</feature>
<feature type="transmembrane region" description="Helical" evidence="1">
    <location>
        <begin position="139"/>
        <end position="162"/>
    </location>
</feature>
<reference evidence="2 3" key="1">
    <citation type="submission" date="2016-10" db="EMBL/GenBank/DDBJ databases">
        <authorList>
            <person name="de Groot N.N."/>
        </authorList>
    </citation>
    <scope>NUCLEOTIDE SEQUENCE [LARGE SCALE GENOMIC DNA]</scope>
    <source>
        <strain evidence="2 3">DSM 9990</strain>
    </source>
</reference>
<dbReference type="RefSeq" id="WP_093393341.1">
    <property type="nucleotide sequence ID" value="NZ_FOUU01000001.1"/>
</dbReference>
<name>A0A1I4RFL0_9BACT</name>
<dbReference type="STRING" id="39841.SAMN05660836_00591"/>
<keyword evidence="1" id="KW-0472">Membrane</keyword>
<keyword evidence="1" id="KW-0812">Transmembrane</keyword>
<feature type="transmembrane region" description="Helical" evidence="1">
    <location>
        <begin position="182"/>
        <end position="201"/>
    </location>
</feature>
<gene>
    <name evidence="2" type="ORF">SAMN05660836_00591</name>
</gene>
<proteinExistence type="predicted"/>
<dbReference type="InterPro" id="IPR007563">
    <property type="entry name" value="DUF554"/>
</dbReference>
<dbReference type="Proteomes" id="UP000199611">
    <property type="component" value="Unassembled WGS sequence"/>
</dbReference>
<dbReference type="Pfam" id="PF04474">
    <property type="entry name" value="DUF554"/>
    <property type="match status" value="1"/>
</dbReference>
<feature type="transmembrane region" description="Helical" evidence="1">
    <location>
        <begin position="97"/>
        <end position="119"/>
    </location>
</feature>
<dbReference type="PANTHER" id="PTHR36111:SF2">
    <property type="entry name" value="INNER MEMBRANE PROTEIN"/>
    <property type="match status" value="1"/>
</dbReference>
<evidence type="ECO:0000256" key="1">
    <source>
        <dbReference type="SAM" id="Phobius"/>
    </source>
</evidence>